<evidence type="ECO:0000313" key="3">
    <source>
        <dbReference type="Proteomes" id="UP001419268"/>
    </source>
</evidence>
<dbReference type="EMBL" id="JBBNAG010000013">
    <property type="protein sequence ID" value="KAK9083357.1"/>
    <property type="molecule type" value="Genomic_DNA"/>
</dbReference>
<protein>
    <submittedName>
        <fullName evidence="2">Uncharacterized protein</fullName>
    </submittedName>
</protein>
<comment type="caution">
    <text evidence="2">The sequence shown here is derived from an EMBL/GenBank/DDBJ whole genome shotgun (WGS) entry which is preliminary data.</text>
</comment>
<keyword evidence="3" id="KW-1185">Reference proteome</keyword>
<organism evidence="2 3">
    <name type="scientific">Stephania cephalantha</name>
    <dbReference type="NCBI Taxonomy" id="152367"/>
    <lineage>
        <taxon>Eukaryota</taxon>
        <taxon>Viridiplantae</taxon>
        <taxon>Streptophyta</taxon>
        <taxon>Embryophyta</taxon>
        <taxon>Tracheophyta</taxon>
        <taxon>Spermatophyta</taxon>
        <taxon>Magnoliopsida</taxon>
        <taxon>Ranunculales</taxon>
        <taxon>Menispermaceae</taxon>
        <taxon>Menispermoideae</taxon>
        <taxon>Cissampelideae</taxon>
        <taxon>Stephania</taxon>
    </lineage>
</organism>
<feature type="region of interest" description="Disordered" evidence="1">
    <location>
        <begin position="86"/>
        <end position="142"/>
    </location>
</feature>
<dbReference type="AlphaFoldDB" id="A0AAP0E2Y2"/>
<evidence type="ECO:0000313" key="2">
    <source>
        <dbReference type="EMBL" id="KAK9083357.1"/>
    </source>
</evidence>
<sequence>MEQKGHLKILYGVDNYVLDGQDYMDTYVLEVEEELKILKDGMLISLPKAMVNSFVHDYSQVKESLEEKEEESTICWEHRTAELRTAKLGRAATTDAGNEQPGRRKAADRLAATRSSSGAGGARRRRRRGSPATDDERVGDLH</sequence>
<accession>A0AAP0E2Y2</accession>
<proteinExistence type="predicted"/>
<reference evidence="2 3" key="1">
    <citation type="submission" date="2024-01" db="EMBL/GenBank/DDBJ databases">
        <title>Genome assemblies of Stephania.</title>
        <authorList>
            <person name="Yang L."/>
        </authorList>
    </citation>
    <scope>NUCLEOTIDE SEQUENCE [LARGE SCALE GENOMIC DNA]</scope>
    <source>
        <strain evidence="2">JXDWG</strain>
        <tissue evidence="2">Leaf</tissue>
    </source>
</reference>
<name>A0AAP0E2Y2_9MAGN</name>
<gene>
    <name evidence="2" type="ORF">Scep_029828</name>
</gene>
<dbReference type="Proteomes" id="UP001419268">
    <property type="component" value="Unassembled WGS sequence"/>
</dbReference>
<evidence type="ECO:0000256" key="1">
    <source>
        <dbReference type="SAM" id="MobiDB-lite"/>
    </source>
</evidence>